<reference evidence="1 2" key="1">
    <citation type="journal article" date="2007" name="J. Bacteriol.">
        <title>The complete genome sequence of Roseobacter denitrificans reveals a mixotrophic rather than photosynthetic metabolism.</title>
        <authorList>
            <person name="Swingley W.D."/>
            <person name="Sadekar S."/>
            <person name="Mastrian S.D."/>
            <person name="Matthies H.J."/>
            <person name="Hao J."/>
            <person name="Ramos H."/>
            <person name="Acharya C.R."/>
            <person name="Conrad A.L."/>
            <person name="Taylor H.L."/>
            <person name="Dejesa L.C."/>
            <person name="Shah M.K."/>
            <person name="O'huallachain M.E."/>
            <person name="Lince M.T."/>
            <person name="Blankenship R.E."/>
            <person name="Beatty J.T."/>
            <person name="Touchman J.W."/>
        </authorList>
    </citation>
    <scope>NUCLEOTIDE SEQUENCE [LARGE SCALE GENOMIC DNA]</scope>
    <source>
        <strain evidence="2">ATCC 33942 / OCh 114</strain>
    </source>
</reference>
<organism evidence="1 2">
    <name type="scientific">Roseobacter denitrificans (strain ATCC 33942 / OCh 114)</name>
    <name type="common">Erythrobacter sp. (strain OCh 114)</name>
    <name type="synonym">Roseobacter denitrificans</name>
    <dbReference type="NCBI Taxonomy" id="375451"/>
    <lineage>
        <taxon>Bacteria</taxon>
        <taxon>Pseudomonadati</taxon>
        <taxon>Pseudomonadota</taxon>
        <taxon>Alphaproteobacteria</taxon>
        <taxon>Rhodobacterales</taxon>
        <taxon>Roseobacteraceae</taxon>
        <taxon>Roseobacter</taxon>
    </lineage>
</organism>
<proteinExistence type="predicted"/>
<dbReference type="AlphaFoldDB" id="Q168Y5"/>
<evidence type="ECO:0000313" key="1">
    <source>
        <dbReference type="EMBL" id="ABG31458.1"/>
    </source>
</evidence>
<dbReference type="HOGENOM" id="CLU_2719796_0_0_5"/>
<keyword evidence="2" id="KW-1185">Reference proteome</keyword>
<accession>Q168Y5</accession>
<dbReference type="STRING" id="375451.RD1_1843"/>
<name>Q168Y5_ROSDO</name>
<protein>
    <submittedName>
        <fullName evidence="1">Uncharacterized protein</fullName>
    </submittedName>
</protein>
<dbReference type="KEGG" id="rde:RD1_1843"/>
<dbReference type="EMBL" id="CP000362">
    <property type="protein sequence ID" value="ABG31458.1"/>
    <property type="molecule type" value="Genomic_DNA"/>
</dbReference>
<evidence type="ECO:0000313" key="2">
    <source>
        <dbReference type="Proteomes" id="UP000007029"/>
    </source>
</evidence>
<sequence length="72" mass="7931">MVFLPYQHVLRSQSGAVGWDRDAGAAAQFTNLITFSTWKRRLSFGAPDITLRNHRWLGACGIAMGVPAPSTR</sequence>
<gene>
    <name evidence="1" type="ordered locus">RD1_1843</name>
</gene>
<dbReference type="Proteomes" id="UP000007029">
    <property type="component" value="Chromosome"/>
</dbReference>